<keyword evidence="1" id="KW-0175">Coiled coil</keyword>
<reference evidence="3 4" key="1">
    <citation type="journal article" date="2019" name="PLoS Genet.">
        <title>Convergent evolution of linked mating-type loci in basidiomycete fungi.</title>
        <authorList>
            <person name="Sun S."/>
            <person name="Coelho M.A."/>
            <person name="Heitman J."/>
            <person name="Nowrousian M."/>
        </authorList>
    </citation>
    <scope>NUCLEOTIDE SEQUENCE [LARGE SCALE GENOMIC DNA]</scope>
    <source>
        <strain evidence="3 4">CBS 4282</strain>
    </source>
</reference>
<dbReference type="Proteomes" id="UP000473826">
    <property type="component" value="Unassembled WGS sequence"/>
</dbReference>
<protein>
    <submittedName>
        <fullName evidence="3">Uncharacterized protein</fullName>
    </submittedName>
</protein>
<evidence type="ECO:0000256" key="1">
    <source>
        <dbReference type="SAM" id="Coils"/>
    </source>
</evidence>
<dbReference type="InterPro" id="IPR008547">
    <property type="entry name" value="DUF829_TMEM53"/>
</dbReference>
<evidence type="ECO:0000313" key="4">
    <source>
        <dbReference type="Proteomes" id="UP000473826"/>
    </source>
</evidence>
<gene>
    <name evidence="3" type="ORF">VHUM_01952</name>
</gene>
<proteinExistence type="predicted"/>
<comment type="caution">
    <text evidence="3">The sequence shown here is derived from an EMBL/GenBank/DDBJ whole genome shotgun (WGS) entry which is preliminary data.</text>
</comment>
<dbReference type="PANTHER" id="PTHR12265">
    <property type="entry name" value="TRANSMEMBRANE PROTEIN 53"/>
    <property type="match status" value="1"/>
</dbReference>
<evidence type="ECO:0000256" key="2">
    <source>
        <dbReference type="SAM" id="MobiDB-lite"/>
    </source>
</evidence>
<organism evidence="3 4">
    <name type="scientific">Vanrija humicola</name>
    <name type="common">Yeast</name>
    <name type="synonym">Cryptococcus humicola</name>
    <dbReference type="NCBI Taxonomy" id="5417"/>
    <lineage>
        <taxon>Eukaryota</taxon>
        <taxon>Fungi</taxon>
        <taxon>Dikarya</taxon>
        <taxon>Basidiomycota</taxon>
        <taxon>Agaricomycotina</taxon>
        <taxon>Tremellomycetes</taxon>
        <taxon>Trichosporonales</taxon>
        <taxon>Trichosporonaceae</taxon>
        <taxon>Vanrija</taxon>
    </lineage>
</organism>
<dbReference type="PANTHER" id="PTHR12265:SF40">
    <property type="entry name" value="DUF829-DOMAIN-CONTAINING PROTEIN"/>
    <property type="match status" value="1"/>
</dbReference>
<dbReference type="OrthoDB" id="77878at2759"/>
<feature type="region of interest" description="Disordered" evidence="2">
    <location>
        <begin position="376"/>
        <end position="407"/>
    </location>
</feature>
<name>A0A7D8Z4K9_VANHU</name>
<dbReference type="EMBL" id="QKWK01000004">
    <property type="protein sequence ID" value="TXT11201.1"/>
    <property type="molecule type" value="Genomic_DNA"/>
</dbReference>
<keyword evidence="4" id="KW-1185">Reference proteome</keyword>
<evidence type="ECO:0000313" key="3">
    <source>
        <dbReference type="EMBL" id="TXT11201.1"/>
    </source>
</evidence>
<dbReference type="AlphaFoldDB" id="A0A7D8Z4K9"/>
<feature type="compositionally biased region" description="Basic residues" evidence="2">
    <location>
        <begin position="397"/>
        <end position="407"/>
    </location>
</feature>
<accession>A0A7D8Z4K9</accession>
<feature type="coiled-coil region" evidence="1">
    <location>
        <begin position="271"/>
        <end position="298"/>
    </location>
</feature>
<sequence length="407" mass="43250">MGAKDVHIAKYLTPYRAAYPSSPIVVIRTELSDFLVPGRRDETDASSISSVSTSDIADSELSGVLVKPRPARPELLIHVWSNGGGSVLAHLRAVLKKAQVTLPRYSFVLDSTPGQFHYRSTYTAFALSFPPWLRRILSPFLHAMVAWFWLRQNISRVFGGPGGPLRTAAASHNTPLARASEVRRAYIYSDGDKLIHAADVEEHARDAEARGFNVRKENFGQSAHVAHMKADPERYWRVARETFEGGPVESDEGYAVVDAAADSDADADAEAEAAARALDQASEATASAEEEYAAAQASADAAAAAYEESKAALAAEVAAAAGEAEKVHEAEADAAADLETHRRSLDLDLEAAKASDDAEAAAAAVALEKAAAETASAEEAYAKAKAEAEAAAEAAKPKKGKKRGGKH</sequence>
<dbReference type="Pfam" id="PF05705">
    <property type="entry name" value="DUF829"/>
    <property type="match status" value="1"/>
</dbReference>